<organism evidence="2 3">
    <name type="scientific">Nocardioides eburneiflavus</name>
    <dbReference type="NCBI Taxonomy" id="2518372"/>
    <lineage>
        <taxon>Bacteria</taxon>
        <taxon>Bacillati</taxon>
        <taxon>Actinomycetota</taxon>
        <taxon>Actinomycetes</taxon>
        <taxon>Propionibacteriales</taxon>
        <taxon>Nocardioidaceae</taxon>
        <taxon>Nocardioides</taxon>
    </lineage>
</organism>
<evidence type="ECO:0000256" key="1">
    <source>
        <dbReference type="SAM" id="Phobius"/>
    </source>
</evidence>
<feature type="transmembrane region" description="Helical" evidence="1">
    <location>
        <begin position="163"/>
        <end position="181"/>
    </location>
</feature>
<evidence type="ECO:0000313" key="2">
    <source>
        <dbReference type="EMBL" id="TGN65742.1"/>
    </source>
</evidence>
<keyword evidence="1" id="KW-0472">Membrane</keyword>
<proteinExistence type="predicted"/>
<evidence type="ECO:0000313" key="3">
    <source>
        <dbReference type="Proteomes" id="UP000297496"/>
    </source>
</evidence>
<feature type="transmembrane region" description="Helical" evidence="1">
    <location>
        <begin position="193"/>
        <end position="213"/>
    </location>
</feature>
<evidence type="ECO:0008006" key="4">
    <source>
        <dbReference type="Google" id="ProtNLM"/>
    </source>
</evidence>
<feature type="transmembrane region" description="Helical" evidence="1">
    <location>
        <begin position="93"/>
        <end position="109"/>
    </location>
</feature>
<protein>
    <recommendedName>
        <fullName evidence="4">Signal transduction histidine kinase subgroup 3 dimerisation and phosphoacceptor domain-containing protein</fullName>
    </recommendedName>
</protein>
<keyword evidence="3" id="KW-1185">Reference proteome</keyword>
<dbReference type="RefSeq" id="WP_135840233.1">
    <property type="nucleotide sequence ID" value="NZ_SRRO01000001.1"/>
</dbReference>
<feature type="transmembrane region" description="Helical" evidence="1">
    <location>
        <begin position="62"/>
        <end position="81"/>
    </location>
</feature>
<name>A0A4Z1C7Y3_9ACTN</name>
<dbReference type="EMBL" id="SRRO01000001">
    <property type="protein sequence ID" value="TGN65742.1"/>
    <property type="molecule type" value="Genomic_DNA"/>
</dbReference>
<accession>A0A4Z1C7Y3</accession>
<feature type="transmembrane region" description="Helical" evidence="1">
    <location>
        <begin position="116"/>
        <end position="134"/>
    </location>
</feature>
<sequence length="558" mass="58806">MRVLRVVVIVAGLAGLVAVVPVVHSSPDATYGGADVRLLVLEVAAALALLGLSAAGPARASSLLVGMAGAMWIVPELAGGVDVPLTARTAADALPPLLVATLLVAALLRDAAPGSVAVWTLAGAGVAAGARLLFVDPFDRLDCWRACEHNPLLLGDGLPVLETLGRAGVVVGVGWAAVIWWRRRLSPSGADLARWAVVAAAGVWLVVPPSGITSATDDVAAVTAFVVTQVAVLTWLALEVRDVVLRWRLEARLARQVSLIPAGRDPEELVHSIRAAVREPLLRLAFWAPERNAFVDSRGRLTDPAPGPNERTTTFTREGKVVAAFTHPARLDSQRLERALGPALLLALENGQLRAAALAELGELERSRARVVERAALERRRLERNLHDDAQQRAMSLSLLVRMLEGRSPVAPVVVHRAALLTRALTEELRRVARGIYPAVLADTGLAGAVLDLAERSTDVPVLVGDLPDVRCPGMVETTAYLVVSTGVEDARRGGASEVRVHGARVADGLRVLVEDDATAPASGAEELTDQVGALGGTLVIDGIPGRRRIEVVLPCES</sequence>
<dbReference type="Proteomes" id="UP000297496">
    <property type="component" value="Unassembled WGS sequence"/>
</dbReference>
<keyword evidence="1" id="KW-1133">Transmembrane helix</keyword>
<keyword evidence="1" id="KW-0812">Transmembrane</keyword>
<dbReference type="AlphaFoldDB" id="A0A4Z1C7Y3"/>
<feature type="transmembrane region" description="Helical" evidence="1">
    <location>
        <begin position="219"/>
        <end position="238"/>
    </location>
</feature>
<feature type="transmembrane region" description="Helical" evidence="1">
    <location>
        <begin position="35"/>
        <end position="55"/>
    </location>
</feature>
<gene>
    <name evidence="2" type="ORF">EXE59_18620</name>
</gene>
<comment type="caution">
    <text evidence="2">The sequence shown here is derived from an EMBL/GenBank/DDBJ whole genome shotgun (WGS) entry which is preliminary data.</text>
</comment>
<reference evidence="2 3" key="1">
    <citation type="submission" date="2019-04" db="EMBL/GenBank/DDBJ databases">
        <title>Three New Species of Nocardioides, Nocardioides euryhalodurans sp. nov., Nocardioides seonyuensis sp. nov. and Nocardioides eburneoflavus sp. nov. Isolated from Soil.</title>
        <authorList>
            <person name="Roh S.G."/>
            <person name="Lee C."/>
            <person name="Kim M.-K."/>
            <person name="Kim S.B."/>
        </authorList>
    </citation>
    <scope>NUCLEOTIDE SEQUENCE [LARGE SCALE GENOMIC DNA]</scope>
    <source>
        <strain evidence="2 3">MMS17-SY213</strain>
    </source>
</reference>
<dbReference type="OrthoDB" id="3217947at2"/>